<comment type="subcellular location">
    <subcellularLocation>
        <location evidence="3">Peroxisome</location>
    </subcellularLocation>
</comment>
<evidence type="ECO:0000313" key="19">
    <source>
        <dbReference type="Proteomes" id="UP001150925"/>
    </source>
</evidence>
<comment type="caution">
    <text evidence="18">The sequence shown here is derived from an EMBL/GenBank/DDBJ whole genome shotgun (WGS) entry which is preliminary data.</text>
</comment>
<feature type="domain" description="Acyl-CoA oxidase/dehydrogenase middle" evidence="16">
    <location>
        <begin position="153"/>
        <end position="262"/>
    </location>
</feature>
<dbReference type="Pfam" id="PF22924">
    <property type="entry name" value="ACOX_C_alpha1"/>
    <property type="match status" value="1"/>
</dbReference>
<keyword evidence="11" id="KW-0576">Peroxisome</keyword>
<dbReference type="Gene3D" id="2.40.110.10">
    <property type="entry name" value="Butyryl-CoA Dehydrogenase, subunit A, domain 2"/>
    <property type="match status" value="1"/>
</dbReference>
<keyword evidence="19" id="KW-1185">Reference proteome</keyword>
<name>A0A9W8AMV2_9FUNG</name>
<comment type="similarity">
    <text evidence="5 12">Belongs to the acyl-CoA oxidase family.</text>
</comment>
<organism evidence="18 19">
    <name type="scientific">Dispira parvispora</name>
    <dbReference type="NCBI Taxonomy" id="1520584"/>
    <lineage>
        <taxon>Eukaryota</taxon>
        <taxon>Fungi</taxon>
        <taxon>Fungi incertae sedis</taxon>
        <taxon>Zoopagomycota</taxon>
        <taxon>Kickxellomycotina</taxon>
        <taxon>Dimargaritomycetes</taxon>
        <taxon>Dimargaritales</taxon>
        <taxon>Dimargaritaceae</taxon>
        <taxon>Dispira</taxon>
    </lineage>
</organism>
<dbReference type="Gene3D" id="1.20.140.10">
    <property type="entry name" value="Butyryl-CoA Dehydrogenase, subunit A, domain 3"/>
    <property type="match status" value="2"/>
</dbReference>
<keyword evidence="9" id="KW-0560">Oxidoreductase</keyword>
<evidence type="ECO:0000256" key="2">
    <source>
        <dbReference type="ARBA" id="ARBA00001974"/>
    </source>
</evidence>
<dbReference type="EMBL" id="JANBPY010000932">
    <property type="protein sequence ID" value="KAJ1962662.1"/>
    <property type="molecule type" value="Genomic_DNA"/>
</dbReference>
<evidence type="ECO:0000256" key="10">
    <source>
        <dbReference type="ARBA" id="ARBA00023098"/>
    </source>
</evidence>
<dbReference type="GO" id="GO:0033540">
    <property type="term" value="P:fatty acid beta-oxidation using acyl-CoA oxidase"/>
    <property type="evidence" value="ECO:0007669"/>
    <property type="project" value="TreeGrafter"/>
</dbReference>
<comment type="pathway">
    <text evidence="4">Lipid metabolism; peroxisomal fatty acid beta-oxidation.</text>
</comment>
<dbReference type="SUPFAM" id="SSF56645">
    <property type="entry name" value="Acyl-CoA dehydrogenase NM domain-like"/>
    <property type="match status" value="1"/>
</dbReference>
<evidence type="ECO:0000256" key="5">
    <source>
        <dbReference type="ARBA" id="ARBA00006288"/>
    </source>
</evidence>
<keyword evidence="10" id="KW-0443">Lipid metabolism</keyword>
<evidence type="ECO:0000256" key="9">
    <source>
        <dbReference type="ARBA" id="ARBA00023002"/>
    </source>
</evidence>
<feature type="domain" description="Acyl-CoA oxidase C-terminal" evidence="15">
    <location>
        <begin position="476"/>
        <end position="623"/>
    </location>
</feature>
<evidence type="ECO:0000256" key="6">
    <source>
        <dbReference type="ARBA" id="ARBA00022630"/>
    </source>
</evidence>
<comment type="catalytic activity">
    <reaction evidence="1">
        <text>a 2,3-saturated acyl-CoA + O2 = a (2E)-enoyl-CoA + H2O2</text>
        <dbReference type="Rhea" id="RHEA:38959"/>
        <dbReference type="ChEBI" id="CHEBI:15379"/>
        <dbReference type="ChEBI" id="CHEBI:16240"/>
        <dbReference type="ChEBI" id="CHEBI:58856"/>
        <dbReference type="ChEBI" id="CHEBI:65111"/>
        <dbReference type="EC" id="1.3.3.6"/>
    </reaction>
</comment>
<dbReference type="InterPro" id="IPR012258">
    <property type="entry name" value="Acyl-CoA_oxidase"/>
</dbReference>
<dbReference type="GO" id="GO:0005777">
    <property type="term" value="C:peroxisome"/>
    <property type="evidence" value="ECO:0007669"/>
    <property type="project" value="UniProtKB-SubCell"/>
</dbReference>
<feature type="domain" description="Acyl-CoA oxidase C-alpha1" evidence="17">
    <location>
        <begin position="300"/>
        <end position="449"/>
    </location>
</feature>
<dbReference type="InterPro" id="IPR002655">
    <property type="entry name" value="Acyl-CoA_oxidase_C"/>
</dbReference>
<dbReference type="FunFam" id="2.40.110.10:FF:000005">
    <property type="entry name" value="Acyl-coenzyme A oxidase"/>
    <property type="match status" value="1"/>
</dbReference>
<dbReference type="Pfam" id="PF01756">
    <property type="entry name" value="ACOX"/>
    <property type="match status" value="1"/>
</dbReference>
<evidence type="ECO:0000256" key="4">
    <source>
        <dbReference type="ARBA" id="ARBA00004846"/>
    </source>
</evidence>
<dbReference type="PIRSF" id="PIRSF000168">
    <property type="entry name" value="Acyl-CoA_oxidase"/>
    <property type="match status" value="1"/>
</dbReference>
<evidence type="ECO:0000256" key="1">
    <source>
        <dbReference type="ARBA" id="ARBA00001201"/>
    </source>
</evidence>
<keyword evidence="8" id="KW-0276">Fatty acid metabolism</keyword>
<dbReference type="PANTHER" id="PTHR10909">
    <property type="entry name" value="ELECTRON TRANSPORT OXIDOREDUCTASE"/>
    <property type="match status" value="1"/>
</dbReference>
<evidence type="ECO:0000259" key="15">
    <source>
        <dbReference type="Pfam" id="PF01756"/>
    </source>
</evidence>
<evidence type="ECO:0000256" key="7">
    <source>
        <dbReference type="ARBA" id="ARBA00022827"/>
    </source>
</evidence>
<dbReference type="InterPro" id="IPR009100">
    <property type="entry name" value="AcylCoA_DH/oxidase_NM_dom_sf"/>
</dbReference>
<dbReference type="GO" id="GO:0055088">
    <property type="term" value="P:lipid homeostasis"/>
    <property type="evidence" value="ECO:0007669"/>
    <property type="project" value="TreeGrafter"/>
</dbReference>
<dbReference type="InterPro" id="IPR046373">
    <property type="entry name" value="Acyl-CoA_Oxase/DH_mid-dom_sf"/>
</dbReference>
<sequence length="650" mass="72992">MTTIPLTTFADRPSPSAYQTVKKELSVSPFDPEELNKILEPDNRENRQRCKQFILDNYDLFAPRYDVPLAVERELAFRRLQAVGRGGFISVFDFERNPLNIFAAHELVGMLDGGTATKMTVNYNLFGGTLIKLGTERHRHLIPAVDRLDATGCFALTELGYGNNAIEMETTATYDPQAQEFVIHSPSTKSQKFWITNGAVHARYAIVFAQTVVQGRQEGIHAFLVPIRRDDMSVCPGVTIRDMGRKQDLDGVDNALLAFDHVRVPRENLLNRHSDVTPDGRFTSTIEGRRNRFIRVADQLLSGRLCIASMTLASAKVSLTIALRYAATRRTVGPTGKSDTPILSYQLQQRALIPLLARLVALNLGLNYVKSIWMSPQSNNAEVIRLCCVIKPLITWHVERVGTICRERCGGQGYLKCSRLSATIGFGHAGITAEGDNSVLMQKVAKELLAAVQKGQYQIPTPTQTAHPREWDVTQLDHLVDYIKLRLGVLAQELDQSVKSKMAQGKKLFEVWMHEESDLIQALSRTYGELVALEQFVNVLQKFPPQGRATALFEVLHRICYLYALTLIEHDLAWFTYNDFLSLANAKRVPDLVRQTVADLAPQALHIVDGFGIPEQFLGAPIALDWERFNEYDNRGEIVVENQYPTQAKL</sequence>
<dbReference type="InterPro" id="IPR006091">
    <property type="entry name" value="Acyl-CoA_Oxase/DH_mid-dom"/>
</dbReference>
<dbReference type="GO" id="GO:0071949">
    <property type="term" value="F:FAD binding"/>
    <property type="evidence" value="ECO:0007669"/>
    <property type="project" value="InterPro"/>
</dbReference>
<evidence type="ECO:0000256" key="8">
    <source>
        <dbReference type="ARBA" id="ARBA00022832"/>
    </source>
</evidence>
<dbReference type="GO" id="GO:0003997">
    <property type="term" value="F:acyl-CoA oxidase activity"/>
    <property type="evidence" value="ECO:0007669"/>
    <property type="project" value="UniProtKB-EC"/>
</dbReference>
<dbReference type="PANTHER" id="PTHR10909:SF382">
    <property type="entry name" value="ACYL-COENZYME A OXIDASE"/>
    <property type="match status" value="1"/>
</dbReference>
<comment type="cofactor">
    <cofactor evidence="2">
        <name>FAD</name>
        <dbReference type="ChEBI" id="CHEBI:57692"/>
    </cofactor>
</comment>
<feature type="active site" description="Proton acceptor" evidence="13">
    <location>
        <position position="434"/>
    </location>
</feature>
<reference evidence="18" key="1">
    <citation type="submission" date="2022-07" db="EMBL/GenBank/DDBJ databases">
        <title>Phylogenomic reconstructions and comparative analyses of Kickxellomycotina fungi.</title>
        <authorList>
            <person name="Reynolds N.K."/>
            <person name="Stajich J.E."/>
            <person name="Barry K."/>
            <person name="Grigoriev I.V."/>
            <person name="Crous P."/>
            <person name="Smith M.E."/>
        </authorList>
    </citation>
    <scope>NUCLEOTIDE SEQUENCE</scope>
    <source>
        <strain evidence="18">RSA 1196</strain>
    </source>
</reference>
<evidence type="ECO:0000313" key="18">
    <source>
        <dbReference type="EMBL" id="KAJ1962662.1"/>
    </source>
</evidence>
<dbReference type="FunFam" id="1.20.140.10:FF:000007">
    <property type="entry name" value="Acyl-coenzyme A oxidase"/>
    <property type="match status" value="1"/>
</dbReference>
<dbReference type="InterPro" id="IPR055060">
    <property type="entry name" value="ACOX_C_alpha1"/>
</dbReference>
<dbReference type="InterPro" id="IPR036250">
    <property type="entry name" value="AcylCo_DH-like_C"/>
</dbReference>
<dbReference type="OrthoDB" id="538336at2759"/>
<gene>
    <name evidence="18" type="ORF">IWQ62_003457</name>
</gene>
<keyword evidence="7 12" id="KW-0274">FAD</keyword>
<evidence type="ECO:0000259" key="16">
    <source>
        <dbReference type="Pfam" id="PF02770"/>
    </source>
</evidence>
<evidence type="ECO:0000256" key="11">
    <source>
        <dbReference type="ARBA" id="ARBA00023140"/>
    </source>
</evidence>
<protein>
    <recommendedName>
        <fullName evidence="12">Acyl-coenzyme A oxidase</fullName>
    </recommendedName>
</protein>
<keyword evidence="6 12" id="KW-0285">Flavoprotein</keyword>
<dbReference type="Proteomes" id="UP001150925">
    <property type="component" value="Unassembled WGS sequence"/>
</dbReference>
<evidence type="ECO:0000256" key="3">
    <source>
        <dbReference type="ARBA" id="ARBA00004275"/>
    </source>
</evidence>
<evidence type="ECO:0000256" key="12">
    <source>
        <dbReference type="PIRNR" id="PIRNR000168"/>
    </source>
</evidence>
<dbReference type="FunFam" id="1.20.140.10:FF:000010">
    <property type="entry name" value="Acyl-coenzyme A oxidase"/>
    <property type="match status" value="1"/>
</dbReference>
<dbReference type="AlphaFoldDB" id="A0A9W8AMV2"/>
<accession>A0A9W8AMV2</accession>
<dbReference type="Pfam" id="PF02770">
    <property type="entry name" value="Acyl-CoA_dh_M"/>
    <property type="match status" value="1"/>
</dbReference>
<dbReference type="GO" id="GO:0005504">
    <property type="term" value="F:fatty acid binding"/>
    <property type="evidence" value="ECO:0007669"/>
    <property type="project" value="TreeGrafter"/>
</dbReference>
<evidence type="ECO:0000256" key="14">
    <source>
        <dbReference type="PIRSR" id="PIRSR000168-2"/>
    </source>
</evidence>
<evidence type="ECO:0000259" key="17">
    <source>
        <dbReference type="Pfam" id="PF22924"/>
    </source>
</evidence>
<dbReference type="SUPFAM" id="SSF47203">
    <property type="entry name" value="Acyl-CoA dehydrogenase C-terminal domain-like"/>
    <property type="match status" value="2"/>
</dbReference>
<evidence type="ECO:0000256" key="13">
    <source>
        <dbReference type="PIRSR" id="PIRSR000168-1"/>
    </source>
</evidence>
<feature type="binding site" evidence="14">
    <location>
        <position position="157"/>
    </location>
    <ligand>
        <name>FAD</name>
        <dbReference type="ChEBI" id="CHEBI:57692"/>
    </ligand>
</feature>
<proteinExistence type="inferred from homology"/>